<dbReference type="AlphaFoldDB" id="A0A2V5HHV6"/>
<evidence type="ECO:0000256" key="1">
    <source>
        <dbReference type="ARBA" id="ARBA00022598"/>
    </source>
</evidence>
<dbReference type="InterPro" id="IPR001242">
    <property type="entry name" value="Condensation_dom"/>
</dbReference>
<dbReference type="PANTHER" id="PTHR45527">
    <property type="entry name" value="NONRIBOSOMAL PEPTIDE SYNTHETASE"/>
    <property type="match status" value="1"/>
</dbReference>
<protein>
    <recommendedName>
        <fullName evidence="2">Condensation domain-containing protein</fullName>
    </recommendedName>
</protein>
<dbReference type="Pfam" id="PF00668">
    <property type="entry name" value="Condensation"/>
    <property type="match status" value="1"/>
</dbReference>
<dbReference type="SUPFAM" id="SSF52777">
    <property type="entry name" value="CoA-dependent acyltransferases"/>
    <property type="match status" value="1"/>
</dbReference>
<dbReference type="GO" id="GO:0044550">
    <property type="term" value="P:secondary metabolite biosynthetic process"/>
    <property type="evidence" value="ECO:0007669"/>
    <property type="project" value="TreeGrafter"/>
</dbReference>
<dbReference type="GO" id="GO:0016874">
    <property type="term" value="F:ligase activity"/>
    <property type="evidence" value="ECO:0007669"/>
    <property type="project" value="UniProtKB-KW"/>
</dbReference>
<proteinExistence type="predicted"/>
<organism evidence="3 4">
    <name type="scientific">Aspergillus violaceofuscus (strain CBS 115571)</name>
    <dbReference type="NCBI Taxonomy" id="1450538"/>
    <lineage>
        <taxon>Eukaryota</taxon>
        <taxon>Fungi</taxon>
        <taxon>Dikarya</taxon>
        <taxon>Ascomycota</taxon>
        <taxon>Pezizomycotina</taxon>
        <taxon>Eurotiomycetes</taxon>
        <taxon>Eurotiomycetidae</taxon>
        <taxon>Eurotiales</taxon>
        <taxon>Aspergillaceae</taxon>
        <taxon>Aspergillus</taxon>
    </lineage>
</organism>
<feature type="domain" description="Condensation" evidence="2">
    <location>
        <begin position="2"/>
        <end position="120"/>
    </location>
</feature>
<accession>A0A2V5HHV6</accession>
<keyword evidence="1" id="KW-0436">Ligase</keyword>
<name>A0A2V5HHV6_ASPV1</name>
<evidence type="ECO:0000313" key="3">
    <source>
        <dbReference type="EMBL" id="PYI24018.1"/>
    </source>
</evidence>
<sequence>MATLIKTAWATVLHQETHSRDIVFAQIVNARDIDLPDLDSLIGPCLNIIPVRVSFPPAPAPDIPETTSAILTAVQTQHAQFLECSTCQWQEIVTQCTDWSKNSNSSTVSSIVLHENFDAKPEVDLGGGRRWKMRSPILSNPPDQTIFLTTWPERDVLCVMFSVSSRWLFANVQPKIVIHTASPKFDAPNPILYKLNVEGTRTLLQIAQESGT</sequence>
<dbReference type="GO" id="GO:0005737">
    <property type="term" value="C:cytoplasm"/>
    <property type="evidence" value="ECO:0007669"/>
    <property type="project" value="TreeGrafter"/>
</dbReference>
<dbReference type="GO" id="GO:0043041">
    <property type="term" value="P:amino acid activation for nonribosomal peptide biosynthetic process"/>
    <property type="evidence" value="ECO:0007669"/>
    <property type="project" value="TreeGrafter"/>
</dbReference>
<gene>
    <name evidence="3" type="ORF">BO99DRAFT_428284</name>
</gene>
<dbReference type="Gene3D" id="3.30.559.30">
    <property type="entry name" value="Nonribosomal peptide synthetase, condensation domain"/>
    <property type="match status" value="1"/>
</dbReference>
<dbReference type="PANTHER" id="PTHR45527:SF3">
    <property type="entry name" value="SIDEROPHORE SYNTHETASE (EUROFUNG)"/>
    <property type="match status" value="1"/>
</dbReference>
<evidence type="ECO:0000259" key="2">
    <source>
        <dbReference type="Pfam" id="PF00668"/>
    </source>
</evidence>
<dbReference type="GO" id="GO:0031177">
    <property type="term" value="F:phosphopantetheine binding"/>
    <property type="evidence" value="ECO:0007669"/>
    <property type="project" value="TreeGrafter"/>
</dbReference>
<keyword evidence="4" id="KW-1185">Reference proteome</keyword>
<dbReference type="STRING" id="1450538.A0A2V5HHV6"/>
<dbReference type="EMBL" id="KZ825103">
    <property type="protein sequence ID" value="PYI24018.1"/>
    <property type="molecule type" value="Genomic_DNA"/>
</dbReference>
<evidence type="ECO:0000313" key="4">
    <source>
        <dbReference type="Proteomes" id="UP000249829"/>
    </source>
</evidence>
<dbReference type="Proteomes" id="UP000249829">
    <property type="component" value="Unassembled WGS sequence"/>
</dbReference>
<reference evidence="3 4" key="1">
    <citation type="submission" date="2018-02" db="EMBL/GenBank/DDBJ databases">
        <title>The genomes of Aspergillus section Nigri reveals drivers in fungal speciation.</title>
        <authorList>
            <consortium name="DOE Joint Genome Institute"/>
            <person name="Vesth T.C."/>
            <person name="Nybo J."/>
            <person name="Theobald S."/>
            <person name="Brandl J."/>
            <person name="Frisvad J.C."/>
            <person name="Nielsen K.F."/>
            <person name="Lyhne E.K."/>
            <person name="Kogle M.E."/>
            <person name="Kuo A."/>
            <person name="Riley R."/>
            <person name="Clum A."/>
            <person name="Nolan M."/>
            <person name="Lipzen A."/>
            <person name="Salamov A."/>
            <person name="Henrissat B."/>
            <person name="Wiebenga A."/>
            <person name="De vries R.P."/>
            <person name="Grigoriev I.V."/>
            <person name="Mortensen U.H."/>
            <person name="Andersen M.R."/>
            <person name="Baker S.E."/>
        </authorList>
    </citation>
    <scope>NUCLEOTIDE SEQUENCE [LARGE SCALE GENOMIC DNA]</scope>
    <source>
        <strain evidence="3 4">CBS 115571</strain>
    </source>
</reference>